<dbReference type="SUPFAM" id="SSF54913">
    <property type="entry name" value="GlnB-like"/>
    <property type="match status" value="1"/>
</dbReference>
<dbReference type="InterPro" id="IPR015867">
    <property type="entry name" value="N-reg_PII/ATP_PRibTrfase_C"/>
</dbReference>
<dbReference type="InterPro" id="IPR011322">
    <property type="entry name" value="N-reg_PII-like_a/b"/>
</dbReference>
<reference evidence="1" key="1">
    <citation type="journal article" date="2022" name="Int. J. Syst. Evol. Microbiol.">
        <title>Apilactobacillus apisilvae sp. nov., Nicolia spurrieriana gen. nov. sp. nov., Bombilactobacillus folatiphilus sp. nov. and Bombilactobacillus thymidiniphilus sp. nov., four new lactic acid bacterial isolates from stingless bees Tetragonula carbonaria and Austroplebeia australis.</title>
        <authorList>
            <person name="Oliphant S.A."/>
            <person name="Watson-Haigh N.S."/>
            <person name="Sumby K.M."/>
            <person name="Gardner J."/>
            <person name="Groom S."/>
            <person name="Jiranek V."/>
        </authorList>
    </citation>
    <scope>NUCLEOTIDE SEQUENCE</scope>
    <source>
        <strain evidence="1">SG4_D2</strain>
    </source>
</reference>
<keyword evidence="1" id="KW-0675">Receptor</keyword>
<name>A0ABY4P9X3_9LACO</name>
<gene>
    <name evidence="1" type="ORF">MOO45_01685</name>
</gene>
<evidence type="ECO:0000313" key="2">
    <source>
        <dbReference type="Proteomes" id="UP000831495"/>
    </source>
</evidence>
<dbReference type="PANTHER" id="PTHR38456">
    <property type="entry name" value="CYCLIC DI-AMP RECEPTOR A"/>
    <property type="match status" value="1"/>
</dbReference>
<proteinExistence type="predicted"/>
<dbReference type="EMBL" id="CP093366">
    <property type="protein sequence ID" value="UQS82424.1"/>
    <property type="molecule type" value="Genomic_DNA"/>
</dbReference>
<dbReference type="Pfam" id="PF06153">
    <property type="entry name" value="CdAMP_rec"/>
    <property type="match status" value="1"/>
</dbReference>
<dbReference type="RefSeq" id="WP_249514702.1">
    <property type="nucleotide sequence ID" value="NZ_CP093366.1"/>
</dbReference>
<dbReference type="PANTHER" id="PTHR38456:SF1">
    <property type="entry name" value="CYCLIC DI-AMP RECEPTOR A"/>
    <property type="match status" value="1"/>
</dbReference>
<organism evidence="1 2">
    <name type="scientific">Bombilactobacillus folatiphilus</name>
    <dbReference type="NCBI Taxonomy" id="2923362"/>
    <lineage>
        <taxon>Bacteria</taxon>
        <taxon>Bacillati</taxon>
        <taxon>Bacillota</taxon>
        <taxon>Bacilli</taxon>
        <taxon>Lactobacillales</taxon>
        <taxon>Lactobacillaceae</taxon>
        <taxon>Bombilactobacillus</taxon>
    </lineage>
</organism>
<sequence>MKLLIVIVQDKDHSKLSKALNQAQIRSTRLSTTGNFLRNGNSTFLMGIQDEQLDNVLDIIKANSQMRQEYVSTAIATNMLGEIPEQPIQVTVGGATVFILPMEQLVHF</sequence>
<dbReference type="Gene3D" id="3.30.70.120">
    <property type="match status" value="1"/>
</dbReference>
<keyword evidence="2" id="KW-1185">Reference proteome</keyword>
<accession>A0ABY4P9X3</accession>
<evidence type="ECO:0000313" key="1">
    <source>
        <dbReference type="EMBL" id="UQS82424.1"/>
    </source>
</evidence>
<dbReference type="Proteomes" id="UP000831495">
    <property type="component" value="Chromosome"/>
</dbReference>
<protein>
    <submittedName>
        <fullName evidence="1">Cyclic-di-AMP receptor</fullName>
    </submittedName>
</protein>
<dbReference type="InterPro" id="IPR010375">
    <property type="entry name" value="CdAMP_rec"/>
</dbReference>